<evidence type="ECO:0000256" key="3">
    <source>
        <dbReference type="ARBA" id="ARBA00023026"/>
    </source>
</evidence>
<reference evidence="8 9" key="1">
    <citation type="submission" date="2016-03" db="EMBL/GenBank/DDBJ databases">
        <title>Fine-scale spatial genetic structure of a fungal parasite of coffee scale insects.</title>
        <authorList>
            <person name="Jackson D."/>
            <person name="Zemenick K.A."/>
            <person name="Malloure B."/>
            <person name="Quandt C.A."/>
            <person name="James T.Y."/>
        </authorList>
    </citation>
    <scope>NUCLEOTIDE SEQUENCE [LARGE SCALE GENOMIC DNA]</scope>
    <source>
        <strain evidence="8 9">UM487</strain>
    </source>
</reference>
<dbReference type="OrthoDB" id="4870041at2759"/>
<dbReference type="SMART" id="SM00257">
    <property type="entry name" value="LysM"/>
    <property type="match status" value="5"/>
</dbReference>
<protein>
    <recommendedName>
        <fullName evidence="7">LysM domain-containing protein</fullName>
    </recommendedName>
</protein>
<feature type="compositionally biased region" description="Low complexity" evidence="5">
    <location>
        <begin position="95"/>
        <end position="131"/>
    </location>
</feature>
<evidence type="ECO:0000256" key="2">
    <source>
        <dbReference type="ARBA" id="ARBA00022729"/>
    </source>
</evidence>
<comment type="similarity">
    <text evidence="4">Belongs to the secreted LysM effector family.</text>
</comment>
<evidence type="ECO:0000256" key="4">
    <source>
        <dbReference type="ARBA" id="ARBA00044955"/>
    </source>
</evidence>
<dbReference type="SUPFAM" id="SSF54106">
    <property type="entry name" value="LysM domain"/>
    <property type="match status" value="4"/>
</dbReference>
<name>A0A179IU07_CORDF</name>
<evidence type="ECO:0000313" key="8">
    <source>
        <dbReference type="EMBL" id="OAR05875.1"/>
    </source>
</evidence>
<evidence type="ECO:0000313" key="9">
    <source>
        <dbReference type="Proteomes" id="UP000243081"/>
    </source>
</evidence>
<dbReference type="AlphaFoldDB" id="A0A179IU07"/>
<feature type="domain" description="LysM" evidence="7">
    <location>
        <begin position="311"/>
        <end position="357"/>
    </location>
</feature>
<feature type="region of interest" description="Disordered" evidence="5">
    <location>
        <begin position="94"/>
        <end position="140"/>
    </location>
</feature>
<dbReference type="InterPro" id="IPR036779">
    <property type="entry name" value="LysM_dom_sf"/>
</dbReference>
<proteinExistence type="inferred from homology"/>
<gene>
    <name evidence="8" type="ORF">LLEC1_06737</name>
</gene>
<accession>A0A179IU07</accession>
<evidence type="ECO:0000256" key="1">
    <source>
        <dbReference type="ARBA" id="ARBA00022669"/>
    </source>
</evidence>
<keyword evidence="1" id="KW-0147">Chitin-binding</keyword>
<feature type="domain" description="LysM" evidence="7">
    <location>
        <begin position="384"/>
        <end position="430"/>
    </location>
</feature>
<dbReference type="EMBL" id="LUKN01000055">
    <property type="protein sequence ID" value="OAR05875.1"/>
    <property type="molecule type" value="Genomic_DNA"/>
</dbReference>
<dbReference type="GO" id="GO:0008061">
    <property type="term" value="F:chitin binding"/>
    <property type="evidence" value="ECO:0007669"/>
    <property type="project" value="UniProtKB-KW"/>
</dbReference>
<feature type="domain" description="LysM" evidence="7">
    <location>
        <begin position="230"/>
        <end position="276"/>
    </location>
</feature>
<sequence>MRLVKVLVVVPAVVAGASARVQSRGNKPNLSYEPDTNNNCSWWFDNKSGTSCQTILSDNYITLAQFRGWNPSIGDNCNGLKAGFSYCVEGPAVESPSTSSSGPSSSTPPKTTEKPTSTTSTPSLPTTTKPSNGIATPEPTQATIVDNCDQFYLVRRGDTCDDIATKNQVPVSDFINWNPSVGPKCGSLWSDAYACVKVIGYVPKPTATKPTNGIETPQPTQPGMVESCSKFHYIYKGNTCDQISGHNGITQEQFARWNPKIGRECTSLHADAYACVGVLNDGPPAPTNTKPANGVTTPTPTQPGMVEDCNKFHYIYSGNTCDQISTYNSITQEQFARWNPKIGRECTRLQADAYACVGVIKDSPPNGIQTPRPTQPGMVDYCKKFHYIYKGNTCDQISSYNGITQEQFARWNPKVGEKCTGLQADEYACVGI</sequence>
<dbReference type="PRINTS" id="PR01217">
    <property type="entry name" value="PRICHEXTENSN"/>
</dbReference>
<dbReference type="InterPro" id="IPR052210">
    <property type="entry name" value="LysM1-like"/>
</dbReference>
<dbReference type="Pfam" id="PF01476">
    <property type="entry name" value="LysM"/>
    <property type="match status" value="3"/>
</dbReference>
<keyword evidence="3" id="KW-0843">Virulence</keyword>
<dbReference type="PANTHER" id="PTHR34997">
    <property type="entry name" value="AM15"/>
    <property type="match status" value="1"/>
</dbReference>
<feature type="domain" description="LysM" evidence="7">
    <location>
        <begin position="150"/>
        <end position="196"/>
    </location>
</feature>
<dbReference type="PROSITE" id="PS51782">
    <property type="entry name" value="LYSM"/>
    <property type="match status" value="5"/>
</dbReference>
<dbReference type="Proteomes" id="UP000243081">
    <property type="component" value="Unassembled WGS sequence"/>
</dbReference>
<evidence type="ECO:0000259" key="7">
    <source>
        <dbReference type="PROSITE" id="PS51782"/>
    </source>
</evidence>
<dbReference type="OMA" id="NSGCTNI"/>
<feature type="signal peptide" evidence="6">
    <location>
        <begin position="1"/>
        <end position="19"/>
    </location>
</feature>
<dbReference type="CDD" id="cd00118">
    <property type="entry name" value="LysM"/>
    <property type="match status" value="2"/>
</dbReference>
<keyword evidence="2 6" id="KW-0732">Signal</keyword>
<comment type="caution">
    <text evidence="8">The sequence shown here is derived from an EMBL/GenBank/DDBJ whole genome shotgun (WGS) entry which is preliminary data.</text>
</comment>
<keyword evidence="9" id="KW-1185">Reference proteome</keyword>
<evidence type="ECO:0000256" key="5">
    <source>
        <dbReference type="SAM" id="MobiDB-lite"/>
    </source>
</evidence>
<dbReference type="InterPro" id="IPR018392">
    <property type="entry name" value="LysM"/>
</dbReference>
<dbReference type="Gene3D" id="3.10.350.10">
    <property type="entry name" value="LysM domain"/>
    <property type="match status" value="5"/>
</dbReference>
<feature type="domain" description="LysM" evidence="7">
    <location>
        <begin position="42"/>
        <end position="88"/>
    </location>
</feature>
<dbReference type="PANTHER" id="PTHR34997:SF2">
    <property type="entry name" value="LYSM DOMAIN-CONTAINING PROTEIN-RELATED"/>
    <property type="match status" value="1"/>
</dbReference>
<organism evidence="8 9">
    <name type="scientific">Cordyceps confragosa</name>
    <name type="common">Lecanicillium lecanii</name>
    <dbReference type="NCBI Taxonomy" id="2714763"/>
    <lineage>
        <taxon>Eukaryota</taxon>
        <taxon>Fungi</taxon>
        <taxon>Dikarya</taxon>
        <taxon>Ascomycota</taxon>
        <taxon>Pezizomycotina</taxon>
        <taxon>Sordariomycetes</taxon>
        <taxon>Hypocreomycetidae</taxon>
        <taxon>Hypocreales</taxon>
        <taxon>Cordycipitaceae</taxon>
        <taxon>Akanthomyces</taxon>
    </lineage>
</organism>
<feature type="chain" id="PRO_5008104657" description="LysM domain-containing protein" evidence="6">
    <location>
        <begin position="20"/>
        <end position="432"/>
    </location>
</feature>
<evidence type="ECO:0000256" key="6">
    <source>
        <dbReference type="SAM" id="SignalP"/>
    </source>
</evidence>